<feature type="compositionally biased region" description="Polar residues" evidence="1">
    <location>
        <begin position="572"/>
        <end position="586"/>
    </location>
</feature>
<feature type="region of interest" description="Disordered" evidence="1">
    <location>
        <begin position="523"/>
        <end position="598"/>
    </location>
</feature>
<feature type="compositionally biased region" description="Polar residues" evidence="1">
    <location>
        <begin position="419"/>
        <end position="439"/>
    </location>
</feature>
<dbReference type="PANTHER" id="PTHR31398">
    <property type="entry name" value="MEIOTIC NUCLEAR DIVISION PROTEIN 1 HOMOLOG"/>
    <property type="match status" value="1"/>
</dbReference>
<dbReference type="Proteomes" id="UP000039865">
    <property type="component" value="Unassembled WGS sequence"/>
</dbReference>
<feature type="region of interest" description="Disordered" evidence="1">
    <location>
        <begin position="713"/>
        <end position="734"/>
    </location>
</feature>
<feature type="compositionally biased region" description="Basic residues" evidence="1">
    <location>
        <begin position="820"/>
        <end position="833"/>
    </location>
</feature>
<keyword evidence="2" id="KW-0472">Membrane</keyword>
<keyword evidence="2" id="KW-0812">Transmembrane</keyword>
<name>A0A078ATT3_STYLE</name>
<proteinExistence type="predicted"/>
<dbReference type="EMBL" id="CCKQ01012641">
    <property type="protein sequence ID" value="CDW84258.1"/>
    <property type="molecule type" value="Genomic_DNA"/>
</dbReference>
<keyword evidence="2" id="KW-1133">Transmembrane helix</keyword>
<feature type="region of interest" description="Disordered" evidence="1">
    <location>
        <begin position="808"/>
        <end position="844"/>
    </location>
</feature>
<evidence type="ECO:0000256" key="2">
    <source>
        <dbReference type="SAM" id="Phobius"/>
    </source>
</evidence>
<feature type="transmembrane region" description="Helical" evidence="2">
    <location>
        <begin position="50"/>
        <end position="74"/>
    </location>
</feature>
<dbReference type="OMA" id="YRANNSF"/>
<evidence type="ECO:0000256" key="1">
    <source>
        <dbReference type="SAM" id="MobiDB-lite"/>
    </source>
</evidence>
<evidence type="ECO:0008006" key="5">
    <source>
        <dbReference type="Google" id="ProtNLM"/>
    </source>
</evidence>
<feature type="region of interest" description="Disordered" evidence="1">
    <location>
        <begin position="409"/>
        <end position="470"/>
    </location>
</feature>
<dbReference type="AlphaFoldDB" id="A0A078ATT3"/>
<evidence type="ECO:0000313" key="3">
    <source>
        <dbReference type="EMBL" id="CDW84258.1"/>
    </source>
</evidence>
<protein>
    <recommendedName>
        <fullName evidence="5">Transmembrane protein</fullName>
    </recommendedName>
</protein>
<dbReference type="GO" id="GO:0007131">
    <property type="term" value="P:reciprocal meiotic recombination"/>
    <property type="evidence" value="ECO:0007669"/>
    <property type="project" value="TreeGrafter"/>
</dbReference>
<reference evidence="3 4" key="1">
    <citation type="submission" date="2014-06" db="EMBL/GenBank/DDBJ databases">
        <authorList>
            <person name="Swart Estienne"/>
        </authorList>
    </citation>
    <scope>NUCLEOTIDE SEQUENCE [LARGE SCALE GENOMIC DNA]</scope>
    <source>
        <strain evidence="3 4">130c</strain>
    </source>
</reference>
<sequence length="938" mass="109525">MSHKQGEQESFQEKNCMGRAGKSFKKMDVYGEKIQLTYQGRETFNTTPGASVSIIVIAVILAYAIYRAFILVTLGDTQISKKSFLRDLDTVGPFSPQNQGFDFAFGIGKPLDPTYGNIGVRLINFYYTNETDANGNKIRIKDRINLDIDLCNNTGFNFTDQYSVKQFGILNQYCLKNKSAFFLNGDFYSFNFTYIEIKLNRCFNRSSSPIICQDPQVIKDFFTPLQFSVPYVNTFFDFNDYDQQVKYFIDDSLFWELDTNIINKVNFYVQKNEASLQDDFLQLGQSNDYDFYGVSNQRTYQDNYSDNDGYYAAVYLRIDNRYDIFERQIYSVLPYLGDVGGLEQSIFLLGMLFISFFTKRIFNASILKRIYQVKNYHQDEIDRQNELEDINQNLSSQFIKKQGSDLKSSYDSLKEKGQSRSNLNMPNIKKSSWTQSQSDADNDDENPKQQKLKHKNNDKRASKYKVESQITNQDGVEKVAMVGMTPRQITHRQTKDSNQLEIKNYAKKSTKVTSFLYQDSSVKASIQSKTMKKKMQGLQSDEESDQDSPIKKVKRAMSQQNRTPKSGEKPNLNINVSQVKRNYPRSNHSESNKYTPRLNNTNFQKKIKEDKTVSQEDVNQILADLINRRRFRYTSKDILTYLFQCLCLRKTRTLRENNVYKNHYLFMKAQDKLDQELDVITLLRSLRKLRLMNSTLLNQKNRMIMRFQRKNLVETQSSSSDSDDNKNDTLKQMENQNPMVRLMVYGKLKKMMMSYANQKLHTIDRNLIRGIYLRKIKDFKEDMNEKFGSKQLFTRLTGKYLKITVEQEEGSPIQETKQDPKKKKKSSKKSKERKPKEVKELESSLNLEDSMRRLNVSNQIIDEALEDFSETCLQNQFKINEKDNKSHRNIGNSSNKRQRSKSKQQQPVFSQKEYLEPAHKKNKGKSSSIIQAKLKNLS</sequence>
<evidence type="ECO:0000313" key="4">
    <source>
        <dbReference type="Proteomes" id="UP000039865"/>
    </source>
</evidence>
<gene>
    <name evidence="3" type="primary">Contig16980.g18084</name>
    <name evidence="3" type="ORF">STYLEM_13317</name>
</gene>
<dbReference type="PANTHER" id="PTHR31398:SF0">
    <property type="entry name" value="MEIOTIC NUCLEAR DIVISION PROTEIN 1 HOMOLOG"/>
    <property type="match status" value="1"/>
</dbReference>
<dbReference type="InParanoid" id="A0A078ATT3"/>
<dbReference type="OrthoDB" id="327813at2759"/>
<dbReference type="GO" id="GO:0005634">
    <property type="term" value="C:nucleus"/>
    <property type="evidence" value="ECO:0007669"/>
    <property type="project" value="TreeGrafter"/>
</dbReference>
<feature type="region of interest" description="Disordered" evidence="1">
    <location>
        <begin position="879"/>
        <end position="938"/>
    </location>
</feature>
<keyword evidence="4" id="KW-1185">Reference proteome</keyword>
<organism evidence="3 4">
    <name type="scientific">Stylonychia lemnae</name>
    <name type="common">Ciliate</name>
    <dbReference type="NCBI Taxonomy" id="5949"/>
    <lineage>
        <taxon>Eukaryota</taxon>
        <taxon>Sar</taxon>
        <taxon>Alveolata</taxon>
        <taxon>Ciliophora</taxon>
        <taxon>Intramacronucleata</taxon>
        <taxon>Spirotrichea</taxon>
        <taxon>Stichotrichia</taxon>
        <taxon>Sporadotrichida</taxon>
        <taxon>Oxytrichidae</taxon>
        <taxon>Stylonychinae</taxon>
        <taxon>Stylonychia</taxon>
    </lineage>
</organism>
<accession>A0A078ATT3</accession>